<dbReference type="EMBL" id="BK015639">
    <property type="protein sequence ID" value="DAE17385.1"/>
    <property type="molecule type" value="Genomic_DNA"/>
</dbReference>
<name>A0A8S5QEZ8_9CAUD</name>
<protein>
    <submittedName>
        <fullName evidence="1">Uncharacterized protein</fullName>
    </submittedName>
</protein>
<reference evidence="1" key="1">
    <citation type="journal article" date="2021" name="Proc. Natl. Acad. Sci. U.S.A.">
        <title>A Catalog of Tens of Thousands of Viruses from Human Metagenomes Reveals Hidden Associations with Chronic Diseases.</title>
        <authorList>
            <person name="Tisza M.J."/>
            <person name="Buck C.B."/>
        </authorList>
    </citation>
    <scope>NUCLEOTIDE SEQUENCE</scope>
    <source>
        <strain evidence="1">Ctr2f5</strain>
    </source>
</reference>
<evidence type="ECO:0000313" key="1">
    <source>
        <dbReference type="EMBL" id="DAE17385.1"/>
    </source>
</evidence>
<organism evidence="1">
    <name type="scientific">Siphoviridae sp. ctr2f5</name>
    <dbReference type="NCBI Taxonomy" id="2825684"/>
    <lineage>
        <taxon>Viruses</taxon>
        <taxon>Duplodnaviria</taxon>
        <taxon>Heunggongvirae</taxon>
        <taxon>Uroviricota</taxon>
        <taxon>Caudoviricetes</taxon>
    </lineage>
</organism>
<sequence>MPKILHGEISVQFLTLHYPSVRRKHVKSCTFFAVKSVLMIISINVFKSHSFRR</sequence>
<accession>A0A8S5QEZ8</accession>
<proteinExistence type="predicted"/>